<comment type="cofactor">
    <cofactor evidence="1">
        <name>Zn(2+)</name>
        <dbReference type="ChEBI" id="CHEBI:29105"/>
    </cofactor>
</comment>
<accession>A0A2S0PD55</accession>
<evidence type="ECO:0000256" key="9">
    <source>
        <dbReference type="ARBA" id="ARBA00031449"/>
    </source>
</evidence>
<dbReference type="InterPro" id="IPR007115">
    <property type="entry name" value="6-PTP_synth/QueD"/>
</dbReference>
<evidence type="ECO:0000256" key="5">
    <source>
        <dbReference type="ARBA" id="ARBA00018141"/>
    </source>
</evidence>
<dbReference type="UniPathway" id="UPA00391"/>
<sequence length="326" mass="35382">MRIVHCAAAGFESARRLASDEAHGHSFTVSAHAATGLASLRARLHEATQALDYRDLNQVLPSPDDAALADWIAARLPMAADLVLRSAPDRGVERDADGTRRIWLKSGFEAAHQLPHVPAGHQCGRLHGHGFGVRLLADADRQDIAALQAAWAPLHAQLNHAYLNALPGLDNPTSENLAAWLWQRLGAVVPGLRAVDVFETATAGSRYDGHRFRIWKEMRFEAAVPFDGHGRYTGHSYLVRLHLAGQVDARGWVRDFGEVKARFKPCYARLDHHPLDQLPGIGATDCAGIAGWIAAQFAAGVPELCRVDVLENDHDGAECRLAGEGA</sequence>
<gene>
    <name evidence="11" type="ORF">DAI18_15685</name>
</gene>
<dbReference type="KEGG" id="maer:DAI18_15685"/>
<evidence type="ECO:0000256" key="10">
    <source>
        <dbReference type="ARBA" id="ARBA00048807"/>
    </source>
</evidence>
<dbReference type="GO" id="GO:0070497">
    <property type="term" value="F:6-carboxytetrahydropterin synthase activity"/>
    <property type="evidence" value="ECO:0007669"/>
    <property type="project" value="UniProtKB-EC"/>
</dbReference>
<protein>
    <recommendedName>
        <fullName evidence="5">6-carboxy-5,6,7,8-tetrahydropterin synthase</fullName>
        <ecNumber evidence="4">4.1.2.50</ecNumber>
    </recommendedName>
    <alternativeName>
        <fullName evidence="9">Queuosine biosynthesis protein QueD</fullName>
    </alternativeName>
</protein>
<keyword evidence="12" id="KW-1185">Reference proteome</keyword>
<evidence type="ECO:0000313" key="12">
    <source>
        <dbReference type="Proteomes" id="UP000244173"/>
    </source>
</evidence>
<reference evidence="11 12" key="1">
    <citation type="submission" date="2018-04" db="EMBL/GenBank/DDBJ databases">
        <title>Denitrifier Microvirgula.</title>
        <authorList>
            <person name="Anderson E."/>
            <person name="Jang J."/>
            <person name="Ishii S."/>
        </authorList>
    </citation>
    <scope>NUCLEOTIDE SEQUENCE [LARGE SCALE GENOMIC DNA]</scope>
    <source>
        <strain evidence="11 12">BE2.4</strain>
    </source>
</reference>
<comment type="similarity">
    <text evidence="3">Belongs to the PTPS family. QueD subfamily.</text>
</comment>
<dbReference type="Gene3D" id="3.30.479.10">
    <property type="entry name" value="6-pyruvoyl tetrahydropterin synthase/QueD"/>
    <property type="match status" value="2"/>
</dbReference>
<comment type="pathway">
    <text evidence="2">Purine metabolism; 7-cyano-7-deazaguanine biosynthesis.</text>
</comment>
<evidence type="ECO:0000313" key="11">
    <source>
        <dbReference type="EMBL" id="AVY95319.1"/>
    </source>
</evidence>
<name>A0A2S0PD55_9NEIS</name>
<dbReference type="PANTHER" id="PTHR12589">
    <property type="entry name" value="PYRUVOYL TETRAHYDROBIOPTERIN SYNTHASE"/>
    <property type="match status" value="1"/>
</dbReference>
<dbReference type="PANTHER" id="PTHR12589:SF7">
    <property type="entry name" value="6-PYRUVOYL TETRAHYDROBIOPTERIN SYNTHASE"/>
    <property type="match status" value="1"/>
</dbReference>
<proteinExistence type="inferred from homology"/>
<dbReference type="InterPro" id="IPR038418">
    <property type="entry name" value="6-PTP_synth/QueD_sf"/>
</dbReference>
<dbReference type="Pfam" id="PF01242">
    <property type="entry name" value="PTPS"/>
    <property type="match status" value="2"/>
</dbReference>
<evidence type="ECO:0000256" key="7">
    <source>
        <dbReference type="ARBA" id="ARBA00022833"/>
    </source>
</evidence>
<dbReference type="Proteomes" id="UP000244173">
    <property type="component" value="Chromosome"/>
</dbReference>
<keyword evidence="8" id="KW-0456">Lyase</keyword>
<organism evidence="11 12">
    <name type="scientific">Microvirgula aerodenitrificans</name>
    <dbReference type="NCBI Taxonomy" id="57480"/>
    <lineage>
        <taxon>Bacteria</taxon>
        <taxon>Pseudomonadati</taxon>
        <taxon>Pseudomonadota</taxon>
        <taxon>Betaproteobacteria</taxon>
        <taxon>Neisseriales</taxon>
        <taxon>Aquaspirillaceae</taxon>
        <taxon>Microvirgula</taxon>
    </lineage>
</organism>
<dbReference type="SUPFAM" id="SSF55620">
    <property type="entry name" value="Tetrahydrobiopterin biosynthesis enzymes-like"/>
    <property type="match status" value="2"/>
</dbReference>
<evidence type="ECO:0000256" key="2">
    <source>
        <dbReference type="ARBA" id="ARBA00005061"/>
    </source>
</evidence>
<dbReference type="AlphaFoldDB" id="A0A2S0PD55"/>
<keyword evidence="6" id="KW-0479">Metal-binding</keyword>
<dbReference type="OrthoDB" id="9804698at2"/>
<evidence type="ECO:0000256" key="6">
    <source>
        <dbReference type="ARBA" id="ARBA00022723"/>
    </source>
</evidence>
<dbReference type="EC" id="4.1.2.50" evidence="4"/>
<dbReference type="EMBL" id="CP028519">
    <property type="protein sequence ID" value="AVY95319.1"/>
    <property type="molecule type" value="Genomic_DNA"/>
</dbReference>
<evidence type="ECO:0000256" key="4">
    <source>
        <dbReference type="ARBA" id="ARBA00012982"/>
    </source>
</evidence>
<evidence type="ECO:0000256" key="8">
    <source>
        <dbReference type="ARBA" id="ARBA00023239"/>
    </source>
</evidence>
<comment type="catalytic activity">
    <reaction evidence="10">
        <text>7,8-dihydroneopterin 3'-triphosphate + H2O = 6-carboxy-5,6,7,8-tetrahydropterin + triphosphate + acetaldehyde + 2 H(+)</text>
        <dbReference type="Rhea" id="RHEA:27966"/>
        <dbReference type="ChEBI" id="CHEBI:15343"/>
        <dbReference type="ChEBI" id="CHEBI:15377"/>
        <dbReference type="ChEBI" id="CHEBI:15378"/>
        <dbReference type="ChEBI" id="CHEBI:18036"/>
        <dbReference type="ChEBI" id="CHEBI:58462"/>
        <dbReference type="ChEBI" id="CHEBI:61032"/>
        <dbReference type="EC" id="4.1.2.50"/>
    </reaction>
</comment>
<evidence type="ECO:0000256" key="3">
    <source>
        <dbReference type="ARBA" id="ARBA00008900"/>
    </source>
</evidence>
<evidence type="ECO:0000256" key="1">
    <source>
        <dbReference type="ARBA" id="ARBA00001947"/>
    </source>
</evidence>
<dbReference type="STRING" id="1122240.GCA_000620105_03254"/>
<dbReference type="GO" id="GO:0046872">
    <property type="term" value="F:metal ion binding"/>
    <property type="evidence" value="ECO:0007669"/>
    <property type="project" value="UniProtKB-KW"/>
</dbReference>
<keyword evidence="7" id="KW-0862">Zinc</keyword>